<dbReference type="CDD" id="cd03062">
    <property type="entry name" value="TRX_Fd_Sucrase"/>
    <property type="match status" value="1"/>
</dbReference>
<dbReference type="Proteomes" id="UP000271624">
    <property type="component" value="Unassembled WGS sequence"/>
</dbReference>
<evidence type="ECO:0008006" key="3">
    <source>
        <dbReference type="Google" id="ProtNLM"/>
    </source>
</evidence>
<dbReference type="InterPro" id="IPR036249">
    <property type="entry name" value="Thioredoxin-like_sf"/>
</dbReference>
<organism evidence="1 2">
    <name type="scientific">Dulcicalothrix desertica PCC 7102</name>
    <dbReference type="NCBI Taxonomy" id="232991"/>
    <lineage>
        <taxon>Bacteria</taxon>
        <taxon>Bacillati</taxon>
        <taxon>Cyanobacteriota</taxon>
        <taxon>Cyanophyceae</taxon>
        <taxon>Nostocales</taxon>
        <taxon>Calotrichaceae</taxon>
        <taxon>Dulcicalothrix</taxon>
    </lineage>
</organism>
<dbReference type="Pfam" id="PF06999">
    <property type="entry name" value="Suc_Fer-like"/>
    <property type="match status" value="1"/>
</dbReference>
<dbReference type="PIRSF" id="PIRSF035042">
    <property type="entry name" value="UCP035042_thirdx"/>
    <property type="match status" value="1"/>
</dbReference>
<reference evidence="1" key="1">
    <citation type="submission" date="2018-12" db="EMBL/GenBank/DDBJ databases">
        <authorList>
            <person name="Will S."/>
            <person name="Neumann-Schaal M."/>
            <person name="Henke P."/>
        </authorList>
    </citation>
    <scope>NUCLEOTIDE SEQUENCE</scope>
    <source>
        <strain evidence="1">PCC 7102</strain>
    </source>
</reference>
<dbReference type="RefSeq" id="WP_127080383.1">
    <property type="nucleotide sequence ID" value="NZ_RSCL01000003.1"/>
</dbReference>
<reference evidence="1" key="2">
    <citation type="journal article" date="2019" name="Genome Biol. Evol.">
        <title>Day and night: Metabolic profiles and evolutionary relationships of six axenic non-marine cyanobacteria.</title>
        <authorList>
            <person name="Will S.E."/>
            <person name="Henke P."/>
            <person name="Boedeker C."/>
            <person name="Huang S."/>
            <person name="Brinkmann H."/>
            <person name="Rohde M."/>
            <person name="Jarek M."/>
            <person name="Friedl T."/>
            <person name="Seufert S."/>
            <person name="Schumacher M."/>
            <person name="Overmann J."/>
            <person name="Neumann-Schaal M."/>
            <person name="Petersen J."/>
        </authorList>
    </citation>
    <scope>NUCLEOTIDE SEQUENCE [LARGE SCALE GENOMIC DNA]</scope>
    <source>
        <strain evidence="1">PCC 7102</strain>
    </source>
</reference>
<protein>
    <recommendedName>
        <fullName evidence="3">Sucrase ferredoxin</fullName>
    </recommendedName>
</protein>
<gene>
    <name evidence="1" type="ORF">DSM106972_017730</name>
</gene>
<evidence type="ECO:0000313" key="2">
    <source>
        <dbReference type="Proteomes" id="UP000271624"/>
    </source>
</evidence>
<dbReference type="SUPFAM" id="SSF52833">
    <property type="entry name" value="Thioredoxin-like"/>
    <property type="match status" value="1"/>
</dbReference>
<dbReference type="AlphaFoldDB" id="A0A3S1CSR9"/>
<dbReference type="Gene3D" id="3.40.30.10">
    <property type="entry name" value="Glutaredoxin"/>
    <property type="match status" value="1"/>
</dbReference>
<dbReference type="InterPro" id="IPR009737">
    <property type="entry name" value="Aim32/Apd1-like"/>
</dbReference>
<sequence>MSNSFCSDNSRSLGEDIIGSAANHQTYILVECPQPWASEAFDSKWVPSNLKNLVEEVKRARLPIKFLLIANDVSHKSNRTTLLIYQRKDGLGSGYRKQEYSLPNIEQVAGLVKKWLYGNVTEHEVETSVKRDILVCTHGSHDRCCARYGAPFHFYASELVSNLYPDTVRMWKTTHFGGHRFAPTAIDLPDGRYYGALEPDIFKAVLTRTGNIECLNQVYRGWGVLPPEIQVLERDLILRYGWDWFSYKVAGRIVDSSEDNSNIIAELTFEKPDGSIYCHQAQLFKDAKKTVELKGSCGATKKSVFTKYTVTNVWLASQKIASYTT</sequence>
<comment type="caution">
    <text evidence="1">The sequence shown here is derived from an EMBL/GenBank/DDBJ whole genome shotgun (WGS) entry which is preliminary data.</text>
</comment>
<accession>A0A3S1CSR9</accession>
<proteinExistence type="predicted"/>
<name>A0A3S1CSR9_9CYAN</name>
<evidence type="ECO:0000313" key="1">
    <source>
        <dbReference type="EMBL" id="RUT08605.1"/>
    </source>
</evidence>
<dbReference type="InterPro" id="IPR010350">
    <property type="entry name" value="Aim32/Apd1-like_bac"/>
</dbReference>
<keyword evidence="2" id="KW-1185">Reference proteome</keyword>
<dbReference type="EMBL" id="RSCL01000003">
    <property type="protein sequence ID" value="RUT08605.1"/>
    <property type="molecule type" value="Genomic_DNA"/>
</dbReference>
<dbReference type="OrthoDB" id="3399139at2"/>